<evidence type="ECO:0000313" key="1">
    <source>
        <dbReference type="EMBL" id="PKU71318.1"/>
    </source>
</evidence>
<proteinExistence type="predicted"/>
<dbReference type="EMBL" id="KZ502882">
    <property type="protein sequence ID" value="PKU71318.1"/>
    <property type="molecule type" value="Genomic_DNA"/>
</dbReference>
<accession>A0A2I0W6M4</accession>
<organism evidence="1 2">
    <name type="scientific">Dendrobium catenatum</name>
    <dbReference type="NCBI Taxonomy" id="906689"/>
    <lineage>
        <taxon>Eukaryota</taxon>
        <taxon>Viridiplantae</taxon>
        <taxon>Streptophyta</taxon>
        <taxon>Embryophyta</taxon>
        <taxon>Tracheophyta</taxon>
        <taxon>Spermatophyta</taxon>
        <taxon>Magnoliopsida</taxon>
        <taxon>Liliopsida</taxon>
        <taxon>Asparagales</taxon>
        <taxon>Orchidaceae</taxon>
        <taxon>Epidendroideae</taxon>
        <taxon>Malaxideae</taxon>
        <taxon>Dendrobiinae</taxon>
        <taxon>Dendrobium</taxon>
    </lineage>
</organism>
<sequence length="54" mass="6484">MDGDDHVVAVIFTREIYLCNDRTQNVVWRSIRMRNISNTKYICDVVHFDWPLNN</sequence>
<protein>
    <submittedName>
        <fullName evidence="1">Uncharacterized protein</fullName>
    </submittedName>
</protein>
<dbReference type="Proteomes" id="UP000233837">
    <property type="component" value="Unassembled WGS sequence"/>
</dbReference>
<reference evidence="1 2" key="2">
    <citation type="journal article" date="2017" name="Nature">
        <title>The Apostasia genome and the evolution of orchids.</title>
        <authorList>
            <person name="Zhang G.Q."/>
            <person name="Liu K.W."/>
            <person name="Li Z."/>
            <person name="Lohaus R."/>
            <person name="Hsiao Y.Y."/>
            <person name="Niu S.C."/>
            <person name="Wang J.Y."/>
            <person name="Lin Y.C."/>
            <person name="Xu Q."/>
            <person name="Chen L.J."/>
            <person name="Yoshida K."/>
            <person name="Fujiwara S."/>
            <person name="Wang Z.W."/>
            <person name="Zhang Y.Q."/>
            <person name="Mitsuda N."/>
            <person name="Wang M."/>
            <person name="Liu G.H."/>
            <person name="Pecoraro L."/>
            <person name="Huang H.X."/>
            <person name="Xiao X.J."/>
            <person name="Lin M."/>
            <person name="Wu X.Y."/>
            <person name="Wu W.L."/>
            <person name="Chen Y.Y."/>
            <person name="Chang S.B."/>
            <person name="Sakamoto S."/>
            <person name="Ohme-Takagi M."/>
            <person name="Yagi M."/>
            <person name="Zeng S.J."/>
            <person name="Shen C.Y."/>
            <person name="Yeh C.M."/>
            <person name="Luo Y.B."/>
            <person name="Tsai W.C."/>
            <person name="Van de Peer Y."/>
            <person name="Liu Z.J."/>
        </authorList>
    </citation>
    <scope>NUCLEOTIDE SEQUENCE [LARGE SCALE GENOMIC DNA]</scope>
    <source>
        <tissue evidence="1">The whole plant</tissue>
    </source>
</reference>
<keyword evidence="2" id="KW-1185">Reference proteome</keyword>
<gene>
    <name evidence="1" type="ORF">MA16_Dca007315</name>
</gene>
<dbReference type="AlphaFoldDB" id="A0A2I0W6M4"/>
<reference evidence="1 2" key="1">
    <citation type="journal article" date="2016" name="Sci. Rep.">
        <title>The Dendrobium catenatum Lindl. genome sequence provides insights into polysaccharide synthase, floral development and adaptive evolution.</title>
        <authorList>
            <person name="Zhang G.Q."/>
            <person name="Xu Q."/>
            <person name="Bian C."/>
            <person name="Tsai W.C."/>
            <person name="Yeh C.M."/>
            <person name="Liu K.W."/>
            <person name="Yoshida K."/>
            <person name="Zhang L.S."/>
            <person name="Chang S.B."/>
            <person name="Chen F."/>
            <person name="Shi Y."/>
            <person name="Su Y.Y."/>
            <person name="Zhang Y.Q."/>
            <person name="Chen L.J."/>
            <person name="Yin Y."/>
            <person name="Lin M."/>
            <person name="Huang H."/>
            <person name="Deng H."/>
            <person name="Wang Z.W."/>
            <person name="Zhu S.L."/>
            <person name="Zhao X."/>
            <person name="Deng C."/>
            <person name="Niu S.C."/>
            <person name="Huang J."/>
            <person name="Wang M."/>
            <person name="Liu G.H."/>
            <person name="Yang H.J."/>
            <person name="Xiao X.J."/>
            <person name="Hsiao Y.Y."/>
            <person name="Wu W.L."/>
            <person name="Chen Y.Y."/>
            <person name="Mitsuda N."/>
            <person name="Ohme-Takagi M."/>
            <person name="Luo Y.B."/>
            <person name="Van de Peer Y."/>
            <person name="Liu Z.J."/>
        </authorList>
    </citation>
    <scope>NUCLEOTIDE SEQUENCE [LARGE SCALE GENOMIC DNA]</scope>
    <source>
        <tissue evidence="1">The whole plant</tissue>
    </source>
</reference>
<name>A0A2I0W6M4_9ASPA</name>
<evidence type="ECO:0000313" key="2">
    <source>
        <dbReference type="Proteomes" id="UP000233837"/>
    </source>
</evidence>